<proteinExistence type="predicted"/>
<comment type="caution">
    <text evidence="2">The sequence shown here is derived from an EMBL/GenBank/DDBJ whole genome shotgun (WGS) entry which is preliminary data.</text>
</comment>
<evidence type="ECO:0000256" key="1">
    <source>
        <dbReference type="SAM" id="MobiDB-lite"/>
    </source>
</evidence>
<dbReference type="AlphaFoldDB" id="A0A511T2N2"/>
<dbReference type="NCBIfam" id="NF033768">
    <property type="entry name" value="myxo_SS_tail"/>
    <property type="match status" value="1"/>
</dbReference>
<protein>
    <recommendedName>
        <fullName evidence="4">AgmX/PglI C-terminal domain-containing protein</fullName>
    </recommendedName>
</protein>
<evidence type="ECO:0000313" key="2">
    <source>
        <dbReference type="EMBL" id="GEN07608.1"/>
    </source>
</evidence>
<dbReference type="InterPro" id="IPR049806">
    <property type="entry name" value="MasK-like_C"/>
</dbReference>
<evidence type="ECO:0000313" key="3">
    <source>
        <dbReference type="Proteomes" id="UP000321514"/>
    </source>
</evidence>
<dbReference type="OrthoDB" id="5498492at2"/>
<organism evidence="2 3">
    <name type="scientific">Myxococcus fulvus</name>
    <dbReference type="NCBI Taxonomy" id="33"/>
    <lineage>
        <taxon>Bacteria</taxon>
        <taxon>Pseudomonadati</taxon>
        <taxon>Myxococcota</taxon>
        <taxon>Myxococcia</taxon>
        <taxon>Myxococcales</taxon>
        <taxon>Cystobacterineae</taxon>
        <taxon>Myxococcaceae</taxon>
        <taxon>Myxococcus</taxon>
    </lineage>
</organism>
<feature type="region of interest" description="Disordered" evidence="1">
    <location>
        <begin position="458"/>
        <end position="490"/>
    </location>
</feature>
<dbReference type="Proteomes" id="UP000321514">
    <property type="component" value="Unassembled WGS sequence"/>
</dbReference>
<dbReference type="RefSeq" id="WP_074948598.1">
    <property type="nucleotide sequence ID" value="NZ_BJXR01000025.1"/>
</dbReference>
<dbReference type="STRING" id="1334629.MFUL124B02_02780"/>
<feature type="compositionally biased region" description="Acidic residues" evidence="1">
    <location>
        <begin position="473"/>
        <end position="490"/>
    </location>
</feature>
<sequence>MGELLTGGEEQFRARDMGAPETEGLGPEDANDALNVMEALEGDLDAYLDRELTVGEGELVDAPSSREVTEGMRALLELAEEETRWLADLPAPSCAEESSEGVAPQESVPVVIPEWMRANPQVPVADPVRMAWSYSKEAPRAVRARGTSEAPLNLQERPWGIPLVPPSELEGRGAEGARNDWDGAIAPGMSNPWSATKGVVAQGSGAQASLRSRDVVSGVLLGVAGVGVVAAGMLVVASVRIWEQSVPYERADVGDARGVGAVGSVAGASVNAAGSYVGGAAGASPNAAGSQVGSLEGLSPHASGAYAGGSVGAPPSATGSHMGTLTGASVYASGSYSGGSVGASTWTGIGSTGPVGVLRPVPTGAAEAWSLGGVPGVSALPGLASVGTQGASVDANARPSSNTGPSNADLMAHRDTQAVKNGERRSRVEPPAPVPTAKPAAPAVAAVATAAVQAMTFDEPDTSNDAYTAPADTGDDADAAQEPESELDEEFARELGFTEEADAQAAEDTAPTRTVYVPPALEAKQHLTPEDVRQVVLANQPAITACLRQHAADTSAEKSGRFVMRWSVQPGGETTNVAMDTQALRATPLAGCIEGVVRTWKFPVHAVRMQEPIRFPFVF</sequence>
<reference evidence="2 3" key="1">
    <citation type="submission" date="2019-07" db="EMBL/GenBank/DDBJ databases">
        <title>Whole genome shotgun sequence of Myxococcus fulvus NBRC 100333.</title>
        <authorList>
            <person name="Hosoyama A."/>
            <person name="Uohara A."/>
            <person name="Ohji S."/>
            <person name="Ichikawa N."/>
        </authorList>
    </citation>
    <scope>NUCLEOTIDE SEQUENCE [LARGE SCALE GENOMIC DNA]</scope>
    <source>
        <strain evidence="2 3">NBRC 100333</strain>
    </source>
</reference>
<name>A0A511T2N2_MYXFU</name>
<evidence type="ECO:0008006" key="4">
    <source>
        <dbReference type="Google" id="ProtNLM"/>
    </source>
</evidence>
<dbReference type="EMBL" id="BJXR01000025">
    <property type="protein sequence ID" value="GEN07608.1"/>
    <property type="molecule type" value="Genomic_DNA"/>
</dbReference>
<feature type="region of interest" description="Disordered" evidence="1">
    <location>
        <begin position="390"/>
        <end position="440"/>
    </location>
</feature>
<gene>
    <name evidence="2" type="ORF">MFU01_26450</name>
</gene>
<accession>A0A511T2N2</accession>
<feature type="compositionally biased region" description="Basic and acidic residues" evidence="1">
    <location>
        <begin position="411"/>
        <end position="428"/>
    </location>
</feature>
<feature type="region of interest" description="Disordered" evidence="1">
    <location>
        <begin position="1"/>
        <end position="28"/>
    </location>
</feature>